<evidence type="ECO:0008006" key="4">
    <source>
        <dbReference type="Google" id="ProtNLM"/>
    </source>
</evidence>
<evidence type="ECO:0000313" key="2">
    <source>
        <dbReference type="EMBL" id="GAA4183971.1"/>
    </source>
</evidence>
<accession>A0ABP8AHM6</accession>
<sequence length="71" mass="7387">MRTPQRLVRVAVRGAGHRHLSLGDRLDNADTSRSMVGPPHTVMVKGGTVTAVRAKGSVQAVSDPAGKATEA</sequence>
<proteinExistence type="predicted"/>
<evidence type="ECO:0000313" key="3">
    <source>
        <dbReference type="Proteomes" id="UP001501251"/>
    </source>
</evidence>
<reference evidence="3" key="1">
    <citation type="journal article" date="2019" name="Int. J. Syst. Evol. Microbiol.">
        <title>The Global Catalogue of Microorganisms (GCM) 10K type strain sequencing project: providing services to taxonomists for standard genome sequencing and annotation.</title>
        <authorList>
            <consortium name="The Broad Institute Genomics Platform"/>
            <consortium name="The Broad Institute Genome Sequencing Center for Infectious Disease"/>
            <person name="Wu L."/>
            <person name="Ma J."/>
        </authorList>
    </citation>
    <scope>NUCLEOTIDE SEQUENCE [LARGE SCALE GENOMIC DNA]</scope>
    <source>
        <strain evidence="3">JCM 17388</strain>
    </source>
</reference>
<keyword evidence="3" id="KW-1185">Reference proteome</keyword>
<protein>
    <recommendedName>
        <fullName evidence="4">Amidohydrolase</fullName>
    </recommendedName>
</protein>
<feature type="region of interest" description="Disordered" evidence="1">
    <location>
        <begin position="22"/>
        <end position="42"/>
    </location>
</feature>
<dbReference type="Proteomes" id="UP001501251">
    <property type="component" value="Unassembled WGS sequence"/>
</dbReference>
<gene>
    <name evidence="2" type="ORF">GCM10022252_12120</name>
</gene>
<comment type="caution">
    <text evidence="2">The sequence shown here is derived from an EMBL/GenBank/DDBJ whole genome shotgun (WGS) entry which is preliminary data.</text>
</comment>
<organism evidence="2 3">
    <name type="scientific">Streptosporangium oxazolinicum</name>
    <dbReference type="NCBI Taxonomy" id="909287"/>
    <lineage>
        <taxon>Bacteria</taxon>
        <taxon>Bacillati</taxon>
        <taxon>Actinomycetota</taxon>
        <taxon>Actinomycetes</taxon>
        <taxon>Streptosporangiales</taxon>
        <taxon>Streptosporangiaceae</taxon>
        <taxon>Streptosporangium</taxon>
    </lineage>
</organism>
<name>A0ABP8AHM6_9ACTN</name>
<dbReference type="EMBL" id="BAABAQ010000002">
    <property type="protein sequence ID" value="GAA4183971.1"/>
    <property type="molecule type" value="Genomic_DNA"/>
</dbReference>
<evidence type="ECO:0000256" key="1">
    <source>
        <dbReference type="SAM" id="MobiDB-lite"/>
    </source>
</evidence>